<proteinExistence type="inferred from homology"/>
<feature type="domain" description="RNase H type-1" evidence="4">
    <location>
        <begin position="5"/>
        <end position="122"/>
    </location>
</feature>
<name>A0ABD2YR52_9GENT</name>
<dbReference type="InterPro" id="IPR002156">
    <property type="entry name" value="RNaseH_domain"/>
</dbReference>
<evidence type="ECO:0000259" key="4">
    <source>
        <dbReference type="Pfam" id="PF13456"/>
    </source>
</evidence>
<gene>
    <name evidence="5" type="ORF">ACH5RR_029265</name>
</gene>
<dbReference type="Gene3D" id="3.30.420.10">
    <property type="entry name" value="Ribonuclease H-like superfamily/Ribonuclease H"/>
    <property type="match status" value="1"/>
</dbReference>
<dbReference type="GO" id="GO:0004867">
    <property type="term" value="F:serine-type endopeptidase inhibitor activity"/>
    <property type="evidence" value="ECO:0007669"/>
    <property type="project" value="UniProtKB-KW"/>
</dbReference>
<dbReference type="InterPro" id="IPR036397">
    <property type="entry name" value="RNaseH_sf"/>
</dbReference>
<dbReference type="Pfam" id="PF00280">
    <property type="entry name" value="potato_inhibit"/>
    <property type="match status" value="1"/>
</dbReference>
<dbReference type="InterPro" id="IPR036354">
    <property type="entry name" value="Prot_inh_pot1_sf"/>
</dbReference>
<dbReference type="PANTHER" id="PTHR47723:SF19">
    <property type="entry name" value="POLYNUCLEOTIDYL TRANSFERASE, RIBONUCLEASE H-LIKE SUPERFAMILY PROTEIN"/>
    <property type="match status" value="1"/>
</dbReference>
<dbReference type="Pfam" id="PF13456">
    <property type="entry name" value="RVT_3"/>
    <property type="match status" value="1"/>
</dbReference>
<evidence type="ECO:0000256" key="2">
    <source>
        <dbReference type="ARBA" id="ARBA00022690"/>
    </source>
</evidence>
<evidence type="ECO:0000313" key="6">
    <source>
        <dbReference type="Proteomes" id="UP001630127"/>
    </source>
</evidence>
<dbReference type="Proteomes" id="UP001630127">
    <property type="component" value="Unassembled WGS sequence"/>
</dbReference>
<keyword evidence="2" id="KW-0646">Protease inhibitor</keyword>
<dbReference type="PANTHER" id="PTHR47723">
    <property type="entry name" value="OS05G0353850 PROTEIN"/>
    <property type="match status" value="1"/>
</dbReference>
<organism evidence="5 6">
    <name type="scientific">Cinchona calisaya</name>
    <dbReference type="NCBI Taxonomy" id="153742"/>
    <lineage>
        <taxon>Eukaryota</taxon>
        <taxon>Viridiplantae</taxon>
        <taxon>Streptophyta</taxon>
        <taxon>Embryophyta</taxon>
        <taxon>Tracheophyta</taxon>
        <taxon>Spermatophyta</taxon>
        <taxon>Magnoliopsida</taxon>
        <taxon>eudicotyledons</taxon>
        <taxon>Gunneridae</taxon>
        <taxon>Pentapetalae</taxon>
        <taxon>asterids</taxon>
        <taxon>lamiids</taxon>
        <taxon>Gentianales</taxon>
        <taxon>Rubiaceae</taxon>
        <taxon>Cinchonoideae</taxon>
        <taxon>Cinchoneae</taxon>
        <taxon>Cinchona</taxon>
    </lineage>
</organism>
<evidence type="ECO:0000256" key="1">
    <source>
        <dbReference type="ARBA" id="ARBA00008210"/>
    </source>
</evidence>
<evidence type="ECO:0000313" key="5">
    <source>
        <dbReference type="EMBL" id="KAL3509864.1"/>
    </source>
</evidence>
<comment type="caution">
    <text evidence="5">The sequence shown here is derived from an EMBL/GenBank/DDBJ whole genome shotgun (WGS) entry which is preliminary data.</text>
</comment>
<reference evidence="5 6" key="1">
    <citation type="submission" date="2024-11" db="EMBL/GenBank/DDBJ databases">
        <title>A near-complete genome assembly of Cinchona calisaya.</title>
        <authorList>
            <person name="Lian D.C."/>
            <person name="Zhao X.W."/>
            <person name="Wei L."/>
        </authorList>
    </citation>
    <scope>NUCLEOTIDE SEQUENCE [LARGE SCALE GENOMIC DNA]</scope>
    <source>
        <tissue evidence="5">Nenye</tissue>
    </source>
</reference>
<evidence type="ECO:0000256" key="3">
    <source>
        <dbReference type="ARBA" id="ARBA00022900"/>
    </source>
</evidence>
<protein>
    <recommendedName>
        <fullName evidence="4">RNase H type-1 domain-containing protein</fullName>
    </recommendedName>
</protein>
<keyword evidence="3" id="KW-0722">Serine protease inhibitor</keyword>
<dbReference type="Gene3D" id="3.30.10.10">
    <property type="entry name" value="Trypsin Inhibitor V, subunit A"/>
    <property type="match status" value="1"/>
</dbReference>
<sequence length="187" mass="20764">MFDRATNMQHSSFSTGVAMLINHASFIAGLSKKYLGFANAETIEAIATRDAAFLARALYISNFSLEGDVQIVIHMVQDEDDEFSPPSPITSDVKDILTNANVVSISCIRRQENKLAHEFAKFGHRTKWPQLVGMNGESGKAIIEHGNLVVTTVFVRPGEPITDDYCVNRVWIFVDHEDKVRIAPQIG</sequence>
<keyword evidence="6" id="KW-1185">Reference proteome</keyword>
<dbReference type="SUPFAM" id="SSF54654">
    <property type="entry name" value="CI-2 family of serine protease inhibitors"/>
    <property type="match status" value="1"/>
</dbReference>
<dbReference type="InterPro" id="IPR053151">
    <property type="entry name" value="RNase_H-like"/>
</dbReference>
<dbReference type="InterPro" id="IPR000864">
    <property type="entry name" value="Prot_inh_pot1"/>
</dbReference>
<comment type="similarity">
    <text evidence="1">Belongs to the protease inhibitor I13 (potato type I serine protease inhibitor) family.</text>
</comment>
<dbReference type="EMBL" id="JBJUIK010000012">
    <property type="protein sequence ID" value="KAL3509864.1"/>
    <property type="molecule type" value="Genomic_DNA"/>
</dbReference>
<dbReference type="AlphaFoldDB" id="A0ABD2YR52"/>
<accession>A0ABD2YR52</accession>